<name>A0A1I4DEA1_9BACL</name>
<dbReference type="RefSeq" id="WP_092276404.1">
    <property type="nucleotide sequence ID" value="NZ_BJOE01000002.1"/>
</dbReference>
<dbReference type="InterPro" id="IPR026893">
    <property type="entry name" value="Tyr/Ser_Pase_IphP-type"/>
</dbReference>
<dbReference type="Pfam" id="PF13350">
    <property type="entry name" value="Y_phosphatase3"/>
    <property type="match status" value="1"/>
</dbReference>
<dbReference type="SUPFAM" id="SSF52799">
    <property type="entry name" value="(Phosphotyrosine protein) phosphatases II"/>
    <property type="match status" value="1"/>
</dbReference>
<dbReference type="GO" id="GO:0004721">
    <property type="term" value="F:phosphoprotein phosphatase activity"/>
    <property type="evidence" value="ECO:0007669"/>
    <property type="project" value="InterPro"/>
</dbReference>
<dbReference type="AlphaFoldDB" id="A0A1I4DEA1"/>
<evidence type="ECO:0000313" key="2">
    <source>
        <dbReference type="Proteomes" id="UP000198915"/>
    </source>
</evidence>
<sequence>MNAIISTFSNVDQADAVRAVLVVRPSYLQTAFDEIKKQYGSIDQYLDSLGLTVNKRKHMQDMYLNENAPF</sequence>
<organism evidence="1 2">
    <name type="scientific">Brevibacillus centrosporus</name>
    <dbReference type="NCBI Taxonomy" id="54910"/>
    <lineage>
        <taxon>Bacteria</taxon>
        <taxon>Bacillati</taxon>
        <taxon>Bacillota</taxon>
        <taxon>Bacilli</taxon>
        <taxon>Bacillales</taxon>
        <taxon>Paenibacillaceae</taxon>
        <taxon>Brevibacillus</taxon>
    </lineage>
</organism>
<proteinExistence type="predicted"/>
<dbReference type="InterPro" id="IPR029021">
    <property type="entry name" value="Prot-tyrosine_phosphatase-like"/>
</dbReference>
<gene>
    <name evidence="1" type="ORF">SAMN05518846_12355</name>
</gene>
<dbReference type="STRING" id="1884381.SAMN05518846_12355"/>
<keyword evidence="2" id="KW-1185">Reference proteome</keyword>
<evidence type="ECO:0000313" key="1">
    <source>
        <dbReference type="EMBL" id="SFK90426.1"/>
    </source>
</evidence>
<dbReference type="Gene3D" id="3.90.190.10">
    <property type="entry name" value="Protein tyrosine phosphatase superfamily"/>
    <property type="match status" value="1"/>
</dbReference>
<dbReference type="Proteomes" id="UP000198915">
    <property type="component" value="Unassembled WGS sequence"/>
</dbReference>
<protein>
    <submittedName>
        <fullName evidence="1">Tyrosine phosphatase family protein</fullName>
    </submittedName>
</protein>
<reference evidence="2" key="1">
    <citation type="submission" date="2016-10" db="EMBL/GenBank/DDBJ databases">
        <authorList>
            <person name="Varghese N."/>
            <person name="Submissions S."/>
        </authorList>
    </citation>
    <scope>NUCLEOTIDE SEQUENCE [LARGE SCALE GENOMIC DNA]</scope>
    <source>
        <strain evidence="2">OK042</strain>
    </source>
</reference>
<dbReference type="EMBL" id="FORT01000023">
    <property type="protein sequence ID" value="SFK90426.1"/>
    <property type="molecule type" value="Genomic_DNA"/>
</dbReference>
<accession>A0A1I4DEA1</accession>